<dbReference type="InterPro" id="IPR001304">
    <property type="entry name" value="C-type_lectin-like"/>
</dbReference>
<accession>A0AAV4U4Y7</accession>
<keyword evidence="2" id="KW-0472">Membrane</keyword>
<dbReference type="PROSITE" id="PS50041">
    <property type="entry name" value="C_TYPE_LECTIN_2"/>
    <property type="match status" value="6"/>
</dbReference>
<feature type="domain" description="C-type lectin" evidence="4">
    <location>
        <begin position="446"/>
        <end position="564"/>
    </location>
</feature>
<dbReference type="InterPro" id="IPR016187">
    <property type="entry name" value="CTDL_fold"/>
</dbReference>
<evidence type="ECO:0000259" key="4">
    <source>
        <dbReference type="PROSITE" id="PS50041"/>
    </source>
</evidence>
<name>A0AAV4U4Y7_9ARAC</name>
<evidence type="ECO:0000313" key="6">
    <source>
        <dbReference type="Proteomes" id="UP001054837"/>
    </source>
</evidence>
<feature type="domain" description="C-type lectin" evidence="4">
    <location>
        <begin position="294"/>
        <end position="411"/>
    </location>
</feature>
<dbReference type="AlphaFoldDB" id="A0AAV4U4Y7"/>
<proteinExistence type="predicted"/>
<evidence type="ECO:0000256" key="3">
    <source>
        <dbReference type="SAM" id="SignalP"/>
    </source>
</evidence>
<feature type="domain" description="C-type lectin" evidence="4">
    <location>
        <begin position="593"/>
        <end position="727"/>
    </location>
</feature>
<evidence type="ECO:0000256" key="2">
    <source>
        <dbReference type="SAM" id="Phobius"/>
    </source>
</evidence>
<feature type="domain" description="C-type lectin" evidence="4">
    <location>
        <begin position="137"/>
        <end position="253"/>
    </location>
</feature>
<protein>
    <submittedName>
        <fullName evidence="5">C-type mannose receptor 2</fullName>
    </submittedName>
</protein>
<gene>
    <name evidence="5" type="primary">Mrc2</name>
    <name evidence="5" type="ORF">CDAR_404721</name>
</gene>
<evidence type="ECO:0000313" key="5">
    <source>
        <dbReference type="EMBL" id="GIY52802.1"/>
    </source>
</evidence>
<keyword evidence="5" id="KW-0675">Receptor</keyword>
<dbReference type="EMBL" id="BPLQ01010713">
    <property type="protein sequence ID" value="GIY52802.1"/>
    <property type="molecule type" value="Genomic_DNA"/>
</dbReference>
<dbReference type="Gene3D" id="3.10.100.10">
    <property type="entry name" value="Mannose-Binding Protein A, subunit A"/>
    <property type="match status" value="7"/>
</dbReference>
<dbReference type="SUPFAM" id="SSF56436">
    <property type="entry name" value="C-type lectin-like"/>
    <property type="match status" value="7"/>
</dbReference>
<keyword evidence="3" id="KW-0732">Signal</keyword>
<dbReference type="SMART" id="SM00034">
    <property type="entry name" value="CLECT"/>
    <property type="match status" value="7"/>
</dbReference>
<sequence>MNANCIFPFAILILCIYNGVSACNPVWMEYNGICYKFFNSTEVDFRMARKFCQVLKGDLAYINPNMTALLEFSLSNAYWVRENSVATAPLPAVPQSECPYLKMKLINYADCSENHGFICETPNNPAAETCPEGWSLYDSKCYKTIEVSEEFFNESVSPCVSHNGYLAILDNEEKEKSAAAVIIGKDNVFVVGAKRDGEGFKWFNGSPFNPSCSVCTNFASNGSCLGLKSSSSHPTLFQWENVPCESGSSFLCQLDSRENVTVTTTTLTTTMPTTTIYSAPKICPIGYNWKAYRDSEFCFWETTYETERLNWYQARKFCQAYGGDLASYRNSPEEDHGLGGAKGHYKGLWFGLRRGQDDVFRWVDGTELNYTNWDHNEPQYKSRSNYCVTHGAGSARWELDYCGVRRWFICKAPKVQNPTLPGINFPKTTCNSTSGSTYNFQRWFLYDNHCYLVNEEAKYSWGLAHNFCKDNNAHLASIHSFNETDFVIFIGSIVTSSDYWIGLSSVGLGSSFTWSDGTPLDFLYWQNDSSPNATESVNSCVTFDPMRGFWKTAHCNKLSGVICKKGVNSSYEFPTQEPTASLPGNCEQGWYLLGNLCYKVFGRKWTQRLSWSSAQRSCENESATLASVHNQEQQEFLTDLTLESENDAWIGLQNMFRGTLFQWEDDSALDYVNWDVNEPSISNDDEDTDLYYTSSYERSCVEINYGRDNMGKWNDVSCQQNNAYICQKPKDPSITRQPEDPFQCSNITGWHRLGTSCYGIFELKDQKATWTEAQSKCRRYGSDLVSFKNSAVGVFLSKKITKKDVFFWTGIRETEKGKYGVLNGKRMKSSYWLVGQPTSVSIFMDNCVAMNSDAKWVVKSCRESLGFICEFNSEIETEIVEDESHLCPQTSGWIDVGTNMCVKTFFDRKTWNDAMYYCFQHGGSLVTFHSAKELQTFVEYVSSNYHYTSVHIGLGRRKDGSYSWADYSPVDFTAWNLEDPPSSTKDCVELDLRSEKWVKVHCDDTRRYFFCSASKDRGTEEDNTGNSTSENIIGKKLAIGGIFGIVICLLVVVAVIGVTLYYLFPPIQKRELLPPETQL</sequence>
<feature type="chain" id="PRO_5043371767" evidence="3">
    <location>
        <begin position="23"/>
        <end position="1079"/>
    </location>
</feature>
<keyword evidence="1" id="KW-1015">Disulfide bond</keyword>
<keyword evidence="2" id="KW-0812">Transmembrane</keyword>
<dbReference type="CDD" id="cd00037">
    <property type="entry name" value="CLECT"/>
    <property type="match status" value="5"/>
</dbReference>
<keyword evidence="2" id="KW-1133">Transmembrane helix</keyword>
<organism evidence="5 6">
    <name type="scientific">Caerostris darwini</name>
    <dbReference type="NCBI Taxonomy" id="1538125"/>
    <lineage>
        <taxon>Eukaryota</taxon>
        <taxon>Metazoa</taxon>
        <taxon>Ecdysozoa</taxon>
        <taxon>Arthropoda</taxon>
        <taxon>Chelicerata</taxon>
        <taxon>Arachnida</taxon>
        <taxon>Araneae</taxon>
        <taxon>Araneomorphae</taxon>
        <taxon>Entelegynae</taxon>
        <taxon>Araneoidea</taxon>
        <taxon>Araneidae</taxon>
        <taxon>Caerostris</taxon>
    </lineage>
</organism>
<dbReference type="InterPro" id="IPR018378">
    <property type="entry name" value="C-type_lectin_CS"/>
</dbReference>
<dbReference type="InterPro" id="IPR016186">
    <property type="entry name" value="C-type_lectin-like/link_sf"/>
</dbReference>
<dbReference type="Pfam" id="PF00059">
    <property type="entry name" value="Lectin_C"/>
    <property type="match status" value="6"/>
</dbReference>
<evidence type="ECO:0000256" key="1">
    <source>
        <dbReference type="ARBA" id="ARBA00023157"/>
    </source>
</evidence>
<dbReference type="PROSITE" id="PS00615">
    <property type="entry name" value="C_TYPE_LECTIN_1"/>
    <property type="match status" value="1"/>
</dbReference>
<feature type="signal peptide" evidence="3">
    <location>
        <begin position="1"/>
        <end position="22"/>
    </location>
</feature>
<feature type="transmembrane region" description="Helical" evidence="2">
    <location>
        <begin position="1037"/>
        <end position="1064"/>
    </location>
</feature>
<reference evidence="5 6" key="1">
    <citation type="submission" date="2021-06" db="EMBL/GenBank/DDBJ databases">
        <title>Caerostris darwini draft genome.</title>
        <authorList>
            <person name="Kono N."/>
            <person name="Arakawa K."/>
        </authorList>
    </citation>
    <scope>NUCLEOTIDE SEQUENCE [LARGE SCALE GENOMIC DNA]</scope>
</reference>
<dbReference type="Proteomes" id="UP001054837">
    <property type="component" value="Unassembled WGS sequence"/>
</dbReference>
<keyword evidence="6" id="KW-1185">Reference proteome</keyword>
<dbReference type="InterPro" id="IPR050111">
    <property type="entry name" value="C-type_lectin/snaclec_domain"/>
</dbReference>
<feature type="domain" description="C-type lectin" evidence="4">
    <location>
        <begin position="897"/>
        <end position="1008"/>
    </location>
</feature>
<dbReference type="PANTHER" id="PTHR22803">
    <property type="entry name" value="MANNOSE, PHOSPHOLIPASE, LECTIN RECEPTOR RELATED"/>
    <property type="match status" value="1"/>
</dbReference>
<comment type="caution">
    <text evidence="5">The sequence shown here is derived from an EMBL/GenBank/DDBJ whole genome shotgun (WGS) entry which is preliminary data.</text>
</comment>
<feature type="domain" description="C-type lectin" evidence="4">
    <location>
        <begin position="753"/>
        <end position="870"/>
    </location>
</feature>